<comment type="caution">
    <text evidence="1">The sequence shown here is derived from an EMBL/GenBank/DDBJ whole genome shotgun (WGS) entry which is preliminary data.</text>
</comment>
<evidence type="ECO:0000313" key="2">
    <source>
        <dbReference type="Proteomes" id="UP000003042"/>
    </source>
</evidence>
<name>A0ABC9NRZ0_ESCAT</name>
<reference evidence="1 2" key="1">
    <citation type="submission" date="2008-02" db="EMBL/GenBank/DDBJ databases">
        <title>Annotation of Escherichia albertii TW07627.</title>
        <authorList>
            <person name="Sutton G."/>
            <person name="Whittam T.S."/>
            <person name="Sebastian Y."/>
        </authorList>
    </citation>
    <scope>NUCLEOTIDE SEQUENCE [LARGE SCALE GENOMIC DNA]</scope>
    <source>
        <strain evidence="1 2">TW07627</strain>
    </source>
</reference>
<accession>A0ABC9NRZ0</accession>
<dbReference type="EMBL" id="ABKX01000003">
    <property type="protein sequence ID" value="EDS92818.1"/>
    <property type="molecule type" value="Genomic_DNA"/>
</dbReference>
<dbReference type="Proteomes" id="UP000003042">
    <property type="component" value="Unassembled WGS sequence"/>
</dbReference>
<dbReference type="AlphaFoldDB" id="A0ABC9NRZ0"/>
<protein>
    <submittedName>
        <fullName evidence="1">Uncharacterized protein</fullName>
    </submittedName>
</protein>
<sequence length="54" mass="6380">MLCLLLQVNKKSINRYDVFLLLFFKDSVALMKIIAPFEVDIISGIISFMRFFYN</sequence>
<gene>
    <name evidence="1" type="ORF">ESCAB7627_1644</name>
</gene>
<evidence type="ECO:0000313" key="1">
    <source>
        <dbReference type="EMBL" id="EDS92818.1"/>
    </source>
</evidence>
<proteinExistence type="predicted"/>
<organism evidence="1 2">
    <name type="scientific">Escherichia albertii (strain TW07627)</name>
    <dbReference type="NCBI Taxonomy" id="502347"/>
    <lineage>
        <taxon>Bacteria</taxon>
        <taxon>Pseudomonadati</taxon>
        <taxon>Pseudomonadota</taxon>
        <taxon>Gammaproteobacteria</taxon>
        <taxon>Enterobacterales</taxon>
        <taxon>Enterobacteriaceae</taxon>
        <taxon>Escherichia</taxon>
    </lineage>
</organism>